<protein>
    <submittedName>
        <fullName evidence="8">Glycoside hydrolase family 2</fullName>
    </submittedName>
</protein>
<dbReference type="PANTHER" id="PTHR42732:SF1">
    <property type="entry name" value="BETA-MANNOSIDASE"/>
    <property type="match status" value="1"/>
</dbReference>
<feature type="chain" id="PRO_5045088878" evidence="4">
    <location>
        <begin position="19"/>
        <end position="903"/>
    </location>
</feature>
<dbReference type="InterPro" id="IPR006104">
    <property type="entry name" value="Glyco_hydro_2_N"/>
</dbReference>
<dbReference type="Gene3D" id="2.60.40.10">
    <property type="entry name" value="Immunoglobulins"/>
    <property type="match status" value="1"/>
</dbReference>
<dbReference type="PANTHER" id="PTHR42732">
    <property type="entry name" value="BETA-GALACTOSIDASE"/>
    <property type="match status" value="1"/>
</dbReference>
<dbReference type="InterPro" id="IPR006102">
    <property type="entry name" value="Ig-like_GH2"/>
</dbReference>
<dbReference type="SUPFAM" id="SSF49785">
    <property type="entry name" value="Galactose-binding domain-like"/>
    <property type="match status" value="1"/>
</dbReference>
<accession>A0ABS3YAH4</accession>
<comment type="similarity">
    <text evidence="1">Belongs to the glycosyl hydrolase 2 family.</text>
</comment>
<evidence type="ECO:0000256" key="1">
    <source>
        <dbReference type="ARBA" id="ARBA00007401"/>
    </source>
</evidence>
<dbReference type="SUPFAM" id="SSF51445">
    <property type="entry name" value="(Trans)glycosidases"/>
    <property type="match status" value="1"/>
</dbReference>
<keyword evidence="4" id="KW-0732">Signal</keyword>
<evidence type="ECO:0000259" key="6">
    <source>
        <dbReference type="Pfam" id="PF02836"/>
    </source>
</evidence>
<dbReference type="Gene3D" id="2.60.120.260">
    <property type="entry name" value="Galactose-binding domain-like"/>
    <property type="match status" value="1"/>
</dbReference>
<dbReference type="GO" id="GO:0016787">
    <property type="term" value="F:hydrolase activity"/>
    <property type="evidence" value="ECO:0007669"/>
    <property type="project" value="UniProtKB-KW"/>
</dbReference>
<dbReference type="Gene3D" id="3.20.20.80">
    <property type="entry name" value="Glycosidases"/>
    <property type="match status" value="1"/>
</dbReference>
<comment type="caution">
    <text evidence="8">The sequence shown here is derived from an EMBL/GenBank/DDBJ whole genome shotgun (WGS) entry which is preliminary data.</text>
</comment>
<evidence type="ECO:0000313" key="8">
    <source>
        <dbReference type="EMBL" id="MBO9151677.1"/>
    </source>
</evidence>
<keyword evidence="9" id="KW-1185">Reference proteome</keyword>
<keyword evidence="3" id="KW-0326">Glycosidase</keyword>
<evidence type="ECO:0000256" key="3">
    <source>
        <dbReference type="ARBA" id="ARBA00023295"/>
    </source>
</evidence>
<dbReference type="InterPro" id="IPR017853">
    <property type="entry name" value="GH"/>
</dbReference>
<dbReference type="SUPFAM" id="SSF49303">
    <property type="entry name" value="beta-Galactosidase/glucuronidase domain"/>
    <property type="match status" value="1"/>
</dbReference>
<evidence type="ECO:0000259" key="7">
    <source>
        <dbReference type="Pfam" id="PF02837"/>
    </source>
</evidence>
<evidence type="ECO:0000256" key="4">
    <source>
        <dbReference type="SAM" id="SignalP"/>
    </source>
</evidence>
<feature type="domain" description="Glycoside hydrolase family 2 immunoglobulin-like beta-sandwich" evidence="5">
    <location>
        <begin position="197"/>
        <end position="296"/>
    </location>
</feature>
<feature type="signal peptide" evidence="4">
    <location>
        <begin position="1"/>
        <end position="18"/>
    </location>
</feature>
<dbReference type="Pfam" id="PF02837">
    <property type="entry name" value="Glyco_hydro_2_N"/>
    <property type="match status" value="1"/>
</dbReference>
<feature type="domain" description="Glycoside hydrolase family 2 catalytic" evidence="6">
    <location>
        <begin position="301"/>
        <end position="442"/>
    </location>
</feature>
<dbReference type="InterPro" id="IPR013783">
    <property type="entry name" value="Ig-like_fold"/>
</dbReference>
<evidence type="ECO:0000259" key="5">
    <source>
        <dbReference type="Pfam" id="PF00703"/>
    </source>
</evidence>
<organism evidence="8 9">
    <name type="scientific">Chitinophaga chungangae</name>
    <dbReference type="NCBI Taxonomy" id="2821488"/>
    <lineage>
        <taxon>Bacteria</taxon>
        <taxon>Pseudomonadati</taxon>
        <taxon>Bacteroidota</taxon>
        <taxon>Chitinophagia</taxon>
        <taxon>Chitinophagales</taxon>
        <taxon>Chitinophagaceae</taxon>
        <taxon>Chitinophaga</taxon>
    </lineage>
</organism>
<dbReference type="Pfam" id="PF02836">
    <property type="entry name" value="Glyco_hydro_2_C"/>
    <property type="match status" value="1"/>
</dbReference>
<dbReference type="Proteomes" id="UP000679126">
    <property type="component" value="Unassembled WGS sequence"/>
</dbReference>
<evidence type="ECO:0000256" key="2">
    <source>
        <dbReference type="ARBA" id="ARBA00022801"/>
    </source>
</evidence>
<sequence length="903" mass="101372">MIRRLIIIFLFASLGASAQTMPLAGKWQYRLDPEDKGVKEEWFNQRFERSLQLPGTLDDAGVGNATRLTPDSLNKEILLMLTRKHSYTGPAWYAKEVTIPASWQHKSIRLTLERVLWNTRVWVDGKECGADESLIAPHRFSATTVLTPGKHRLVIRVDNRKRYDMSTRDMAHAYTNGTQIVWNGVIGKLQLEARDKVHILQMQAYPDVTNRSVRVAVQVNNESAAAANGRVSIQAGGKTRSLEAAFPPGVSTHELQLQFGENMKTWDEFHPNLYTLKTSITAGNLKDAASTTFGMREVTNKNALLQVNGKRIFLRGTLECNIFPLTGHPPMDRKGWQKVFSSAKAYGLNHLRFHSWCPPSAAFEVADSMGFYLQVELPFWNKNAGKDPAMNAWLENEAARISAEYGNHPSFCFWSMGNELEGDFQWLENIVASLKKSDPRHLYTTTTFSFQRDHGKWPEPGDDFYITQYTRKGWVRGQGIFNSIPPSFATDYTKETDSLPVPIITHEIGQYSVFPNLNEIKKYTGVLDPLNFKAIKKDMERKGLVQLAPQYLLASGKFAANLYKEEIERALKTRNFSGFQLLDLHDFPGQGTALIGILDAFWDSKGLVTPAQHRMYCSAVVPLLRFEKATYTNNETFTATAEAANFSENAITGVTPEWTVKNKQGALIASGKLEAGQIPLGNGHTLGNISVDLGKIKTASELTITLRIGEHRNEWRIWVYPSETPTAPASVHYTRSLPEAMQWLNEGKTVLLNPDTASLNGVEGRFAPVFWSPVHFPSQPGTMGILCNPQHPALAAFPTAAYSDWQWWDLITSSKTLVIDSLPNLTPVVRVMDNFFKNRKMANVLEARVGKGKLVFTSLDLHRNLASRPAARQLRYSIEKYMAGAAFRPTVVLTEQQLKGLMK</sequence>
<gene>
    <name evidence="8" type="ORF">J7I43_05625</name>
</gene>
<keyword evidence="2 8" id="KW-0378">Hydrolase</keyword>
<dbReference type="Pfam" id="PF00703">
    <property type="entry name" value="Glyco_hydro_2"/>
    <property type="match status" value="1"/>
</dbReference>
<dbReference type="InterPro" id="IPR008979">
    <property type="entry name" value="Galactose-bd-like_sf"/>
</dbReference>
<proteinExistence type="inferred from homology"/>
<reference evidence="9" key="1">
    <citation type="submission" date="2021-03" db="EMBL/GenBank/DDBJ databases">
        <title>Assistant Professor.</title>
        <authorList>
            <person name="Huq M.A."/>
        </authorList>
    </citation>
    <scope>NUCLEOTIDE SEQUENCE [LARGE SCALE GENOMIC DNA]</scope>
    <source>
        <strain evidence="9">MAH-28</strain>
    </source>
</reference>
<dbReference type="RefSeq" id="WP_209144107.1">
    <property type="nucleotide sequence ID" value="NZ_JAGHKP010000001.1"/>
</dbReference>
<name>A0ABS3YAH4_9BACT</name>
<dbReference type="InterPro" id="IPR051913">
    <property type="entry name" value="GH2_Domain-Containing"/>
</dbReference>
<evidence type="ECO:0000313" key="9">
    <source>
        <dbReference type="Proteomes" id="UP000679126"/>
    </source>
</evidence>
<dbReference type="EMBL" id="JAGHKP010000001">
    <property type="protein sequence ID" value="MBO9151677.1"/>
    <property type="molecule type" value="Genomic_DNA"/>
</dbReference>
<dbReference type="InterPro" id="IPR006103">
    <property type="entry name" value="Glyco_hydro_2_cat"/>
</dbReference>
<feature type="domain" description="Glycosyl hydrolases family 2 sugar binding" evidence="7">
    <location>
        <begin position="23"/>
        <end position="157"/>
    </location>
</feature>
<dbReference type="InterPro" id="IPR036156">
    <property type="entry name" value="Beta-gal/glucu_dom_sf"/>
</dbReference>